<evidence type="ECO:0000256" key="2">
    <source>
        <dbReference type="ARBA" id="ARBA00022448"/>
    </source>
</evidence>
<keyword evidence="2" id="KW-0813">Transport</keyword>
<keyword evidence="3" id="KW-0732">Signal</keyword>
<dbReference type="GO" id="GO:0015846">
    <property type="term" value="P:polyamine transport"/>
    <property type="evidence" value="ECO:0007669"/>
    <property type="project" value="InterPro"/>
</dbReference>
<dbReference type="EMBL" id="FOOY01000005">
    <property type="protein sequence ID" value="SFG14163.1"/>
    <property type="molecule type" value="Genomic_DNA"/>
</dbReference>
<dbReference type="GO" id="GO:0019808">
    <property type="term" value="F:polyamine binding"/>
    <property type="evidence" value="ECO:0007669"/>
    <property type="project" value="InterPro"/>
</dbReference>
<dbReference type="PANTHER" id="PTHR30222">
    <property type="entry name" value="SPERMIDINE/PUTRESCINE-BINDING PERIPLASMIC PROTEIN"/>
    <property type="match status" value="1"/>
</dbReference>
<evidence type="ECO:0000256" key="4">
    <source>
        <dbReference type="ARBA" id="ARBA00022764"/>
    </source>
</evidence>
<dbReference type="GO" id="GO:0042597">
    <property type="term" value="C:periplasmic space"/>
    <property type="evidence" value="ECO:0007669"/>
    <property type="project" value="UniProtKB-SubCell"/>
</dbReference>
<accession>A0A1I2PFC0</accession>
<name>A0A1I2PFC0_9BACL</name>
<dbReference type="AlphaFoldDB" id="A0A1I2PFC0"/>
<dbReference type="SUPFAM" id="SSF53850">
    <property type="entry name" value="Periplasmic binding protein-like II"/>
    <property type="match status" value="1"/>
</dbReference>
<evidence type="ECO:0000256" key="3">
    <source>
        <dbReference type="ARBA" id="ARBA00022729"/>
    </source>
</evidence>
<feature type="binding site" evidence="5">
    <location>
        <position position="92"/>
    </location>
    <ligand>
        <name>spermidine</name>
        <dbReference type="ChEBI" id="CHEBI:57834"/>
    </ligand>
</feature>
<dbReference type="PRINTS" id="PR00909">
    <property type="entry name" value="SPERMDNBNDNG"/>
</dbReference>
<dbReference type="PANTHER" id="PTHR30222:SF17">
    <property type="entry name" value="SPERMIDINE_PUTRESCINE-BINDING PERIPLASMIC PROTEIN"/>
    <property type="match status" value="1"/>
</dbReference>
<reference evidence="7" key="1">
    <citation type="submission" date="2016-10" db="EMBL/GenBank/DDBJ databases">
        <authorList>
            <person name="Varghese N."/>
            <person name="Submissions S."/>
        </authorList>
    </citation>
    <scope>NUCLEOTIDE SEQUENCE [LARGE SCALE GENOMIC DNA]</scope>
    <source>
        <strain evidence="7">ATCC 700379</strain>
    </source>
</reference>
<dbReference type="InterPro" id="IPR006059">
    <property type="entry name" value="SBP"/>
</dbReference>
<evidence type="ECO:0000313" key="6">
    <source>
        <dbReference type="EMBL" id="SFG14163.1"/>
    </source>
</evidence>
<dbReference type="InterPro" id="IPR001188">
    <property type="entry name" value="Sperm_putr-bd"/>
</dbReference>
<dbReference type="PIRSF" id="PIRSF019574">
    <property type="entry name" value="Periplasmic_polyamine_BP"/>
    <property type="match status" value="1"/>
</dbReference>
<evidence type="ECO:0000256" key="5">
    <source>
        <dbReference type="PIRSR" id="PIRSR019574-1"/>
    </source>
</evidence>
<comment type="subcellular location">
    <subcellularLocation>
        <location evidence="1">Periplasm</location>
    </subcellularLocation>
</comment>
<proteinExistence type="predicted"/>
<keyword evidence="4" id="KW-0574">Periplasm</keyword>
<dbReference type="RefSeq" id="WP_093670230.1">
    <property type="nucleotide sequence ID" value="NZ_FOOY01000005.1"/>
</dbReference>
<dbReference type="STRING" id="269670.SAMN02982927_00755"/>
<evidence type="ECO:0000256" key="1">
    <source>
        <dbReference type="ARBA" id="ARBA00004418"/>
    </source>
</evidence>
<sequence length="357" mass="40893">MKKISVMLVAVLILVLVLAFVAAKLTGSTTRAGAKTLTIYNWGDYIDPTLITKFEKKYGYRVVYQTFDSNEAMLTKIQQGGTSFDLIVPSDYMISKMRDEHLLLPINMKNVPNLKNVDSRFMNLSFDPNNRYSVPYFWGTVGIVYNPKMLGGDKITSWNDLWDKNYKNQILLVDSAREIIGMGLNSLHYSVNDTNEKHLDQTLRKLKRLTPNIKAIVGDENKLLLPRREAAIGVLWSGDAVEIMDENPELTYVIPKEGSNVWFDNMAIPKGATNKKGAEEFINFMLDPRNAAKNAEYVGYATPDKAAMRYLPKKIKNDKRFYPDKKLTDRLEVYDNFSKPMNAKFNELFLEFKMSHH</sequence>
<dbReference type="Pfam" id="PF13416">
    <property type="entry name" value="SBP_bac_8"/>
    <property type="match status" value="1"/>
</dbReference>
<evidence type="ECO:0000313" key="7">
    <source>
        <dbReference type="Proteomes" id="UP000198752"/>
    </source>
</evidence>
<organism evidence="6 7">
    <name type="scientific">Sporolactobacillus nakayamae</name>
    <dbReference type="NCBI Taxonomy" id="269670"/>
    <lineage>
        <taxon>Bacteria</taxon>
        <taxon>Bacillati</taxon>
        <taxon>Bacillota</taxon>
        <taxon>Bacilli</taxon>
        <taxon>Bacillales</taxon>
        <taxon>Sporolactobacillaceae</taxon>
        <taxon>Sporolactobacillus</taxon>
    </lineage>
</organism>
<dbReference type="OrthoDB" id="9769319at2"/>
<keyword evidence="7" id="KW-1185">Reference proteome</keyword>
<dbReference type="CDD" id="cd13663">
    <property type="entry name" value="PBP2_PotD_PotF_like_2"/>
    <property type="match status" value="1"/>
</dbReference>
<protein>
    <submittedName>
        <fullName evidence="6">Spermidine/putrescine transport system substrate-binding protein</fullName>
    </submittedName>
</protein>
<gene>
    <name evidence="6" type="ORF">SAMN02982927_00755</name>
</gene>
<dbReference type="Proteomes" id="UP000198752">
    <property type="component" value="Unassembled WGS sequence"/>
</dbReference>
<dbReference type="Gene3D" id="3.40.190.10">
    <property type="entry name" value="Periplasmic binding protein-like II"/>
    <property type="match status" value="2"/>
</dbReference>